<evidence type="ECO:0000256" key="1">
    <source>
        <dbReference type="SAM" id="SignalP"/>
    </source>
</evidence>
<dbReference type="SUPFAM" id="SSF49373">
    <property type="entry name" value="Invasin/intimin cell-adhesion fragments"/>
    <property type="match status" value="6"/>
</dbReference>
<organism evidence="3 4">
    <name type="scientific">Paenibacillus mellifer</name>
    <dbReference type="NCBI Taxonomy" id="2937794"/>
    <lineage>
        <taxon>Bacteria</taxon>
        <taxon>Bacillati</taxon>
        <taxon>Bacillota</taxon>
        <taxon>Bacilli</taxon>
        <taxon>Bacillales</taxon>
        <taxon>Paenibacillaceae</taxon>
        <taxon>Paenibacillus</taxon>
    </lineage>
</organism>
<feature type="domain" description="BIG2" evidence="2">
    <location>
        <begin position="315"/>
        <end position="395"/>
    </location>
</feature>
<evidence type="ECO:0000313" key="3">
    <source>
        <dbReference type="EMBL" id="MCK8487788.1"/>
    </source>
</evidence>
<dbReference type="Pfam" id="PF02368">
    <property type="entry name" value="Big_2"/>
    <property type="match status" value="1"/>
</dbReference>
<dbReference type="Proteomes" id="UP001139534">
    <property type="component" value="Unassembled WGS sequence"/>
</dbReference>
<feature type="signal peptide" evidence="1">
    <location>
        <begin position="1"/>
        <end position="28"/>
    </location>
</feature>
<feature type="domain" description="BIG2" evidence="2">
    <location>
        <begin position="514"/>
        <end position="589"/>
    </location>
</feature>
<feature type="domain" description="BIG2" evidence="2">
    <location>
        <begin position="32"/>
        <end position="115"/>
    </location>
</feature>
<dbReference type="SMART" id="SM00635">
    <property type="entry name" value="BID_2"/>
    <property type="match status" value="7"/>
</dbReference>
<gene>
    <name evidence="3" type="ORF">M0651_11435</name>
</gene>
<feature type="domain" description="BIG2" evidence="2">
    <location>
        <begin position="677"/>
        <end position="757"/>
    </location>
</feature>
<feature type="domain" description="BIG2" evidence="2">
    <location>
        <begin position="135"/>
        <end position="211"/>
    </location>
</feature>
<feature type="domain" description="BIG2" evidence="2">
    <location>
        <begin position="593"/>
        <end position="673"/>
    </location>
</feature>
<dbReference type="RefSeq" id="WP_248551883.1">
    <property type="nucleotide sequence ID" value="NZ_JALPRK010000009.1"/>
</dbReference>
<sequence>MIANRKMTYWMLVLTLLLSVMVPTGVFAATGDINSIKIDGENTTIDLGVGKTKQLKVNASVEGSTATKDVTTTVVWATSDSSIVKVDEGLVTALKSGTATVTASYNNDSTHVGAKSLITIKVTDTYTALTLDYKLDGKYSLDSSASDLTVAAKAKVDNASIEPKDVTADAEWTSSNAGVLTIEKGQITLTGSGEATITAKYAGLTASFKAKVTSPYSGLKLYQVNSSSSEDEIGEKEDLELIMADKEVKLRVKTVMASNSTTTSDVSDKATWASTDNGVATVEDGIVKIVSTGKATITASYLGEQVKVDIYVRAPYETILLTPSGDQTLFIAETLSVSAGVRKTANETTTVTAEWSSSNKLIATVDDNGVISAKAAGSTTINASYQGVSKSFKLTVLPTVTKLEVEKEQLEIFLGGSAGLPKVTGTKLDGETIDLSDEITWTSSNEKYAVVEDGKIITKDLDDKMVSADVTLTGKFSEAGTGLTPNANFPIRGTTVTIKVSVKEKVLTLLASQDSMSIVIGAENALPEVTAVFENGEEQVNPTGVEWTVSGSNAVLKTTADGKKLKGLSKGSATLKATFENKTLSMSVTIEPKISKIVVEPQSFELNIKKSKSIKVTGYYTDGKKVTLSSKMGWVSSDENVVTVSGSSVKAVAEGSVTLTGSYQGQTVTVKVNVIPKLMKLEVSEKKLQLTPGSAKTLVLTATYDNGKVATVTGSATWTSSKTNVAKVSAGKIEAIAKGSTSIKAQYGGKSVSVSVSVK</sequence>
<proteinExistence type="predicted"/>
<name>A0A9X2BQ08_9BACL</name>
<accession>A0A9X2BQ08</accession>
<keyword evidence="4" id="KW-1185">Reference proteome</keyword>
<reference evidence="3" key="1">
    <citation type="submission" date="2022-04" db="EMBL/GenBank/DDBJ databases">
        <authorList>
            <person name="Seo M.-J."/>
        </authorList>
    </citation>
    <scope>NUCLEOTIDE SEQUENCE</scope>
    <source>
        <strain evidence="3">MBLB2552</strain>
    </source>
</reference>
<protein>
    <submittedName>
        <fullName evidence="3">Ig-like domain-containing protein</fullName>
    </submittedName>
</protein>
<keyword evidence="1" id="KW-0732">Signal</keyword>
<evidence type="ECO:0000259" key="2">
    <source>
        <dbReference type="SMART" id="SM00635"/>
    </source>
</evidence>
<dbReference type="InterPro" id="IPR003343">
    <property type="entry name" value="Big_2"/>
</dbReference>
<feature type="domain" description="BIG2" evidence="2">
    <location>
        <begin position="235"/>
        <end position="311"/>
    </location>
</feature>
<comment type="caution">
    <text evidence="3">The sequence shown here is derived from an EMBL/GenBank/DDBJ whole genome shotgun (WGS) entry which is preliminary data.</text>
</comment>
<evidence type="ECO:0000313" key="4">
    <source>
        <dbReference type="Proteomes" id="UP001139534"/>
    </source>
</evidence>
<dbReference type="InterPro" id="IPR008964">
    <property type="entry name" value="Invasin/intimin_cell_adhesion"/>
</dbReference>
<feature type="chain" id="PRO_5040936349" evidence="1">
    <location>
        <begin position="29"/>
        <end position="759"/>
    </location>
</feature>
<dbReference type="Gene3D" id="2.60.40.1080">
    <property type="match status" value="8"/>
</dbReference>
<dbReference type="AlphaFoldDB" id="A0A9X2BQ08"/>
<dbReference type="EMBL" id="JALPRK010000009">
    <property type="protein sequence ID" value="MCK8487788.1"/>
    <property type="molecule type" value="Genomic_DNA"/>
</dbReference>